<evidence type="ECO:0000313" key="4">
    <source>
        <dbReference type="Proteomes" id="UP000535511"/>
    </source>
</evidence>
<feature type="region of interest" description="Disordered" evidence="1">
    <location>
        <begin position="258"/>
        <end position="286"/>
    </location>
</feature>
<proteinExistence type="predicted"/>
<feature type="compositionally biased region" description="Pro residues" evidence="1">
    <location>
        <begin position="64"/>
        <end position="73"/>
    </location>
</feature>
<dbReference type="EMBL" id="JACCBG010000001">
    <property type="protein sequence ID" value="NYD42572.1"/>
    <property type="molecule type" value="Genomic_DNA"/>
</dbReference>
<name>A0A7Y9E7T4_9ACTN</name>
<feature type="region of interest" description="Disordered" evidence="1">
    <location>
        <begin position="212"/>
        <end position="242"/>
    </location>
</feature>
<feature type="compositionally biased region" description="Low complexity" evidence="1">
    <location>
        <begin position="378"/>
        <end position="393"/>
    </location>
</feature>
<keyword evidence="2" id="KW-1133">Transmembrane helix</keyword>
<accession>A0A7Y9E7T4</accession>
<evidence type="ECO:0000256" key="1">
    <source>
        <dbReference type="SAM" id="MobiDB-lite"/>
    </source>
</evidence>
<dbReference type="RefSeq" id="WP_179664200.1">
    <property type="nucleotide sequence ID" value="NZ_JACCBG010000001.1"/>
</dbReference>
<comment type="caution">
    <text evidence="3">The sequence shown here is derived from an EMBL/GenBank/DDBJ whole genome shotgun (WGS) entry which is preliminary data.</text>
</comment>
<protein>
    <submittedName>
        <fullName evidence="3">Uncharacterized protein</fullName>
    </submittedName>
</protein>
<feature type="transmembrane region" description="Helical" evidence="2">
    <location>
        <begin position="9"/>
        <end position="27"/>
    </location>
</feature>
<feature type="region of interest" description="Disordered" evidence="1">
    <location>
        <begin position="314"/>
        <end position="400"/>
    </location>
</feature>
<sequence>MSADHKRPLYAFVLVAIICALIIANALRSQAVVGVLQADVARVLPGVELQHRVPAEPPLLAVPAPAPPAPASPAPAASSASSSSAAGSSATGGSPAAPASAPALHGQHGQQPGHIAHHPDPGASTSHQSPQWPGAPVAGLAHHAVGQVAHHAVGQVAHHAVGQVAHHAVGQVGHTVGHTVGQAGHGIGGGVGGGFGHAVTSAIGPGVVHQVLPGVTEPGGPRTAHLATGVHDGHPARGPLAAPSGLIAHPLGGAIGSRHGHGSTPGHRHGSTPGHGHGFAAGHGQAHGHGLGHVVLGPLAAGGALGQHWPVVPHPGHHGAQGGGQHGHGQRGHRGHDVSHRPGHRGHDVSHWPGPPARRVALRLTGSVRTGWAPTLQRTRSTPSGSSTSRAPGPQGPGAR</sequence>
<dbReference type="Proteomes" id="UP000535511">
    <property type="component" value="Unassembled WGS sequence"/>
</dbReference>
<organism evidence="3 4">
    <name type="scientific">Nocardioides panaciterrulae</name>
    <dbReference type="NCBI Taxonomy" id="661492"/>
    <lineage>
        <taxon>Bacteria</taxon>
        <taxon>Bacillati</taxon>
        <taxon>Actinomycetota</taxon>
        <taxon>Actinomycetes</taxon>
        <taxon>Propionibacteriales</taxon>
        <taxon>Nocardioidaceae</taxon>
        <taxon>Nocardioides</taxon>
    </lineage>
</organism>
<evidence type="ECO:0000256" key="2">
    <source>
        <dbReference type="SAM" id="Phobius"/>
    </source>
</evidence>
<dbReference type="AlphaFoldDB" id="A0A7Y9E7T4"/>
<evidence type="ECO:0000313" key="3">
    <source>
        <dbReference type="EMBL" id="NYD42572.1"/>
    </source>
</evidence>
<feature type="compositionally biased region" description="Gly residues" evidence="1">
    <location>
        <begin position="273"/>
        <end position="286"/>
    </location>
</feature>
<feature type="compositionally biased region" description="Low complexity" evidence="1">
    <location>
        <begin position="74"/>
        <end position="104"/>
    </location>
</feature>
<feature type="region of interest" description="Disordered" evidence="1">
    <location>
        <begin position="60"/>
        <end position="137"/>
    </location>
</feature>
<feature type="compositionally biased region" description="Basic and acidic residues" evidence="1">
    <location>
        <begin position="335"/>
        <end position="350"/>
    </location>
</feature>
<reference evidence="3 4" key="1">
    <citation type="submission" date="2020-07" db="EMBL/GenBank/DDBJ databases">
        <title>Sequencing the genomes of 1000 actinobacteria strains.</title>
        <authorList>
            <person name="Klenk H.-P."/>
        </authorList>
    </citation>
    <scope>NUCLEOTIDE SEQUENCE [LARGE SCALE GENOMIC DNA]</scope>
    <source>
        <strain evidence="3 4">DSM 21350</strain>
    </source>
</reference>
<keyword evidence="4" id="KW-1185">Reference proteome</keyword>
<feature type="compositionally biased region" description="Basic residues" evidence="1">
    <location>
        <begin position="258"/>
        <end position="270"/>
    </location>
</feature>
<keyword evidence="2" id="KW-0812">Transmembrane</keyword>
<gene>
    <name evidence="3" type="ORF">BJZ21_002655</name>
</gene>
<keyword evidence="2" id="KW-0472">Membrane</keyword>